<organism evidence="7 8">
    <name type="scientific">Halomarina ordinaria</name>
    <dbReference type="NCBI Taxonomy" id="3033939"/>
    <lineage>
        <taxon>Archaea</taxon>
        <taxon>Methanobacteriati</taxon>
        <taxon>Methanobacteriota</taxon>
        <taxon>Stenosarchaea group</taxon>
        <taxon>Halobacteria</taxon>
        <taxon>Halobacteriales</taxon>
        <taxon>Natronomonadaceae</taxon>
        <taxon>Halomarina</taxon>
    </lineage>
</organism>
<dbReference type="InterPro" id="IPR015421">
    <property type="entry name" value="PyrdxlP-dep_Trfase_major"/>
</dbReference>
<dbReference type="PIRSF" id="PIRSF000521">
    <property type="entry name" value="Transaminase_4ab_Lys_Orn"/>
    <property type="match status" value="1"/>
</dbReference>
<keyword evidence="3 7" id="KW-0032">Aminotransferase</keyword>
<keyword evidence="4" id="KW-0808">Transferase</keyword>
<dbReference type="SUPFAM" id="SSF53383">
    <property type="entry name" value="PLP-dependent transferases"/>
    <property type="match status" value="1"/>
</dbReference>
<gene>
    <name evidence="7" type="ORF">ACFQHK_02005</name>
</gene>
<dbReference type="EMBL" id="JBHSXM010000001">
    <property type="protein sequence ID" value="MFC6835280.1"/>
    <property type="molecule type" value="Genomic_DNA"/>
</dbReference>
<dbReference type="PANTHER" id="PTHR43206:SF2">
    <property type="entry name" value="4-AMINOBUTYRATE AMINOTRANSFERASE GABT"/>
    <property type="match status" value="1"/>
</dbReference>
<dbReference type="CDD" id="cd00610">
    <property type="entry name" value="OAT_like"/>
    <property type="match status" value="1"/>
</dbReference>
<dbReference type="RefSeq" id="WP_304446986.1">
    <property type="nucleotide sequence ID" value="NZ_JARRAH010000001.1"/>
</dbReference>
<dbReference type="Gene3D" id="3.90.1150.10">
    <property type="entry name" value="Aspartate Aminotransferase, domain 1"/>
    <property type="match status" value="1"/>
</dbReference>
<accession>A0ABD5U6V1</accession>
<protein>
    <submittedName>
        <fullName evidence="7">Aminotransferase class III-fold pyridoxal phosphate-dependent enzyme</fullName>
    </submittedName>
</protein>
<evidence type="ECO:0000256" key="1">
    <source>
        <dbReference type="ARBA" id="ARBA00001933"/>
    </source>
</evidence>
<reference evidence="7 8" key="1">
    <citation type="journal article" date="2019" name="Int. J. Syst. Evol. Microbiol.">
        <title>The Global Catalogue of Microorganisms (GCM) 10K type strain sequencing project: providing services to taxonomists for standard genome sequencing and annotation.</title>
        <authorList>
            <consortium name="The Broad Institute Genomics Platform"/>
            <consortium name="The Broad Institute Genome Sequencing Center for Infectious Disease"/>
            <person name="Wu L."/>
            <person name="Ma J."/>
        </authorList>
    </citation>
    <scope>NUCLEOTIDE SEQUENCE [LARGE SCALE GENOMIC DNA]</scope>
    <source>
        <strain evidence="7 8">PSRA2</strain>
    </source>
</reference>
<evidence type="ECO:0000313" key="7">
    <source>
        <dbReference type="EMBL" id="MFC6835280.1"/>
    </source>
</evidence>
<dbReference type="InterPro" id="IPR005814">
    <property type="entry name" value="Aminotrans_3"/>
</dbReference>
<evidence type="ECO:0000313" key="8">
    <source>
        <dbReference type="Proteomes" id="UP001596406"/>
    </source>
</evidence>
<dbReference type="InterPro" id="IPR015422">
    <property type="entry name" value="PyrdxlP-dep_Trfase_small"/>
</dbReference>
<evidence type="ECO:0000256" key="3">
    <source>
        <dbReference type="ARBA" id="ARBA00022576"/>
    </source>
</evidence>
<evidence type="ECO:0000256" key="2">
    <source>
        <dbReference type="ARBA" id="ARBA00008954"/>
    </source>
</evidence>
<sequence length="447" mass="48340">MDRETTTPAVRSMPGKRARQWAARHREHAATTTYVYDFVWDLTGEADGPFCTDVDGNVLMDFTSHVGAAPLGYNHPYLLDRLREFDLVDPLKIAGQDFYVSGEGVGDEGLPGPTGLMERLVEATDHYGMDTVFLSNSGAEAVENAIKICYDESGGKYGITFQGAFHGRTLGALSLNRSKAVHRRGYPELAGIHDAPYCDDRRCTPATCSCGFFADDTSQLRRMLDPESGYVDPDEVAYLVMEPVQGEGGYRIPSDAFVREVADLAAEHDLLLVADEIQSGMGRTGEMWGADHFPIEPDVITAAKALRVGATVAREDVFPAERSRLSSTWGAGDVVAAAQGALTLDAIADLDLLENATRRGRQCVETLRDADPEGVVDVRGLGLMLAVEFETKTLRDDVIDAALARGFLTLGCGYKTLRLLPPLDVTEREIALACDLLLAAVADATAA</sequence>
<comment type="caution">
    <text evidence="7">The sequence shown here is derived from an EMBL/GenBank/DDBJ whole genome shotgun (WGS) entry which is preliminary data.</text>
</comment>
<comment type="similarity">
    <text evidence="2 6">Belongs to the class-III pyridoxal-phosphate-dependent aminotransferase family.</text>
</comment>
<dbReference type="Proteomes" id="UP001596406">
    <property type="component" value="Unassembled WGS sequence"/>
</dbReference>
<keyword evidence="5 6" id="KW-0663">Pyridoxal phosphate</keyword>
<dbReference type="Gene3D" id="3.40.640.10">
    <property type="entry name" value="Type I PLP-dependent aspartate aminotransferase-like (Major domain)"/>
    <property type="match status" value="1"/>
</dbReference>
<keyword evidence="8" id="KW-1185">Reference proteome</keyword>
<evidence type="ECO:0000256" key="6">
    <source>
        <dbReference type="RuleBase" id="RU003560"/>
    </source>
</evidence>
<evidence type="ECO:0000256" key="4">
    <source>
        <dbReference type="ARBA" id="ARBA00022679"/>
    </source>
</evidence>
<dbReference type="InterPro" id="IPR049704">
    <property type="entry name" value="Aminotrans_3_PPA_site"/>
</dbReference>
<evidence type="ECO:0000256" key="5">
    <source>
        <dbReference type="ARBA" id="ARBA00022898"/>
    </source>
</evidence>
<comment type="cofactor">
    <cofactor evidence="1">
        <name>pyridoxal 5'-phosphate</name>
        <dbReference type="ChEBI" id="CHEBI:597326"/>
    </cofactor>
</comment>
<dbReference type="Pfam" id="PF00202">
    <property type="entry name" value="Aminotran_3"/>
    <property type="match status" value="1"/>
</dbReference>
<dbReference type="PROSITE" id="PS00600">
    <property type="entry name" value="AA_TRANSFER_CLASS_3"/>
    <property type="match status" value="1"/>
</dbReference>
<proteinExistence type="inferred from homology"/>
<dbReference type="PANTHER" id="PTHR43206">
    <property type="entry name" value="AMINOTRANSFERASE"/>
    <property type="match status" value="1"/>
</dbReference>
<dbReference type="AlphaFoldDB" id="A0ABD5U6V1"/>
<name>A0ABD5U6V1_9EURY</name>
<dbReference type="GO" id="GO:0008483">
    <property type="term" value="F:transaminase activity"/>
    <property type="evidence" value="ECO:0007669"/>
    <property type="project" value="UniProtKB-KW"/>
</dbReference>
<dbReference type="InterPro" id="IPR015424">
    <property type="entry name" value="PyrdxlP-dep_Trfase"/>
</dbReference>